<proteinExistence type="predicted"/>
<organism evidence="1">
    <name type="scientific">hydrothermal vent metagenome</name>
    <dbReference type="NCBI Taxonomy" id="652676"/>
    <lineage>
        <taxon>unclassified sequences</taxon>
        <taxon>metagenomes</taxon>
        <taxon>ecological metagenomes</taxon>
    </lineage>
</organism>
<evidence type="ECO:0000313" key="1">
    <source>
        <dbReference type="EMBL" id="CUV05676.1"/>
    </source>
</evidence>
<reference evidence="1" key="1">
    <citation type="submission" date="2015-10" db="EMBL/GenBank/DDBJ databases">
        <authorList>
            <person name="Gilbert D.G."/>
        </authorList>
    </citation>
    <scope>NUCLEOTIDE SEQUENCE</scope>
</reference>
<name>A0A161JVT2_9ZZZZ</name>
<gene>
    <name evidence="1" type="ORF">MGWOODY_Clf752</name>
</gene>
<dbReference type="Gene3D" id="1.20.1290.10">
    <property type="entry name" value="AhpD-like"/>
    <property type="match status" value="1"/>
</dbReference>
<dbReference type="SUPFAM" id="SSF69118">
    <property type="entry name" value="AhpD-like"/>
    <property type="match status" value="1"/>
</dbReference>
<evidence type="ECO:0008006" key="2">
    <source>
        <dbReference type="Google" id="ProtNLM"/>
    </source>
</evidence>
<sequence length="62" mass="6625">MSWIKEEKVDLPPVIASMSINKPAMDAVQNLAAAITFGGSTLTRVQEEAISTVVAAVNSCRY</sequence>
<accession>A0A161JVT2</accession>
<protein>
    <recommendedName>
        <fullName evidence="2">Carboxymuconolactone decarboxylase-like domain-containing protein</fullName>
    </recommendedName>
</protein>
<dbReference type="EMBL" id="FAXA01000443">
    <property type="protein sequence ID" value="CUV05676.1"/>
    <property type="molecule type" value="Genomic_DNA"/>
</dbReference>
<dbReference type="AlphaFoldDB" id="A0A161JVT2"/>
<dbReference type="InterPro" id="IPR029032">
    <property type="entry name" value="AhpD-like"/>
</dbReference>